<dbReference type="Proteomes" id="UP001152797">
    <property type="component" value="Unassembled WGS sequence"/>
</dbReference>
<name>A0A9P1CKK5_9DINO</name>
<keyword evidence="3" id="KW-1185">Reference proteome</keyword>
<dbReference type="EMBL" id="CAMXCT020001650">
    <property type="protein sequence ID" value="CAL1145306.1"/>
    <property type="molecule type" value="Genomic_DNA"/>
</dbReference>
<dbReference type="AlphaFoldDB" id="A0A9P1CKK5"/>
<gene>
    <name evidence="1" type="ORF">C1SCF055_LOCUS18794</name>
</gene>
<protein>
    <submittedName>
        <fullName evidence="2">BTB domain-containing protein</fullName>
    </submittedName>
</protein>
<evidence type="ECO:0000313" key="1">
    <source>
        <dbReference type="EMBL" id="CAI3991931.1"/>
    </source>
</evidence>
<dbReference type="EMBL" id="CAMXCT010001650">
    <property type="protein sequence ID" value="CAI3991931.1"/>
    <property type="molecule type" value="Genomic_DNA"/>
</dbReference>
<reference evidence="2 3" key="2">
    <citation type="submission" date="2024-05" db="EMBL/GenBank/DDBJ databases">
        <authorList>
            <person name="Chen Y."/>
            <person name="Shah S."/>
            <person name="Dougan E. K."/>
            <person name="Thang M."/>
            <person name="Chan C."/>
        </authorList>
    </citation>
    <scope>NUCLEOTIDE SEQUENCE [LARGE SCALE GENOMIC DNA]</scope>
</reference>
<reference evidence="1" key="1">
    <citation type="submission" date="2022-10" db="EMBL/GenBank/DDBJ databases">
        <authorList>
            <person name="Chen Y."/>
            <person name="Dougan E. K."/>
            <person name="Chan C."/>
            <person name="Rhodes N."/>
            <person name="Thang M."/>
        </authorList>
    </citation>
    <scope>NUCLEOTIDE SEQUENCE</scope>
</reference>
<organism evidence="1">
    <name type="scientific">Cladocopium goreaui</name>
    <dbReference type="NCBI Taxonomy" id="2562237"/>
    <lineage>
        <taxon>Eukaryota</taxon>
        <taxon>Sar</taxon>
        <taxon>Alveolata</taxon>
        <taxon>Dinophyceae</taxon>
        <taxon>Suessiales</taxon>
        <taxon>Symbiodiniaceae</taxon>
        <taxon>Cladocopium</taxon>
    </lineage>
</organism>
<sequence length="106" mass="11945">MAPGQNHPLGDRKIVSGDCIRVVWRPSETALGKRVNDEQPMVLFRDLEATWYVPAVDLRDCGDKVRILSSRQQDASAVFVQEWQHQFFKAITGPSGVTNRQNPPGR</sequence>
<dbReference type="EMBL" id="CAMXCT030001650">
    <property type="protein sequence ID" value="CAL4779243.1"/>
    <property type="molecule type" value="Genomic_DNA"/>
</dbReference>
<dbReference type="OrthoDB" id="10535187at2759"/>
<evidence type="ECO:0000313" key="2">
    <source>
        <dbReference type="EMBL" id="CAL4779243.1"/>
    </source>
</evidence>
<proteinExistence type="predicted"/>
<comment type="caution">
    <text evidence="1">The sequence shown here is derived from an EMBL/GenBank/DDBJ whole genome shotgun (WGS) entry which is preliminary data.</text>
</comment>
<evidence type="ECO:0000313" key="3">
    <source>
        <dbReference type="Proteomes" id="UP001152797"/>
    </source>
</evidence>
<accession>A0A9P1CKK5</accession>